<evidence type="ECO:0000313" key="3">
    <source>
        <dbReference type="Proteomes" id="UP000040453"/>
    </source>
</evidence>
<sequence length="337" mass="37827">MDKRNTEVLVGCYGEVDLACIHWLNIHAESGEVTPLGEQAGIANPSFLVKHPVKNRVYAISEAADGEVVCYELDYEAHRLKERRRLPTHGGPCYAEVSACGKYLFISNYSNAGVVVFALDDNGDLQEEAEHIAFVSENRQASRIHTVRQIPETSLFLLTDIGKSNIYLYQWDEERRSLLPFQSLTVPEKAGPRHVAFHPEKPIVYVVNEYKSTVSVYQYAVPSDSLQCIQTVETVREIRNYGAEIQFLDGKVITSNRGSDTLSLFKVTENGSLEKEGSISAGGEWPRHFCSNQWVDNQLFVCHQHSNNLAVFKQMNGTYSMIDNTFSIQSPVCIVAL</sequence>
<evidence type="ECO:0000313" key="2">
    <source>
        <dbReference type="EMBL" id="CEI80551.1"/>
    </source>
</evidence>
<dbReference type="OrthoDB" id="9790815at2"/>
<gene>
    <name evidence="2" type="primary">pgl_1</name>
    <name evidence="2" type="ORF">BN997_00355</name>
</gene>
<accession>A0A0A1MN76</accession>
<dbReference type="InterPro" id="IPR015943">
    <property type="entry name" value="WD40/YVTN_repeat-like_dom_sf"/>
</dbReference>
<dbReference type="STRING" id="545501.BN997_00355"/>
<dbReference type="InterPro" id="IPR011048">
    <property type="entry name" value="Haem_d1_sf"/>
</dbReference>
<organism evidence="2 3">
    <name type="scientific">Oceanobacillus oncorhynchi</name>
    <dbReference type="NCBI Taxonomy" id="545501"/>
    <lineage>
        <taxon>Bacteria</taxon>
        <taxon>Bacillati</taxon>
        <taxon>Bacillota</taxon>
        <taxon>Bacilli</taxon>
        <taxon>Bacillales</taxon>
        <taxon>Bacillaceae</taxon>
        <taxon>Oceanobacillus</taxon>
    </lineage>
</organism>
<dbReference type="AlphaFoldDB" id="A0A0A1MN76"/>
<reference evidence="2 3" key="1">
    <citation type="submission" date="2014-11" db="EMBL/GenBank/DDBJ databases">
        <authorList>
            <person name="Urmite Genomes Urmite Genomes"/>
        </authorList>
    </citation>
    <scope>NUCLEOTIDE SEQUENCE [LARGE SCALE GENOMIC DNA]</scope>
    <source>
        <strain evidence="2 3">Oc5</strain>
    </source>
</reference>
<comment type="similarity">
    <text evidence="1">Belongs to the cycloisomerase 2 family.</text>
</comment>
<dbReference type="Proteomes" id="UP000040453">
    <property type="component" value="Unassembled WGS sequence"/>
</dbReference>
<dbReference type="InterPro" id="IPR019405">
    <property type="entry name" value="Lactonase_7-beta_prop"/>
</dbReference>
<name>A0A0A1MN76_9BACI</name>
<dbReference type="PANTHER" id="PTHR30344">
    <property type="entry name" value="6-PHOSPHOGLUCONOLACTONASE-RELATED"/>
    <property type="match status" value="1"/>
</dbReference>
<dbReference type="PANTHER" id="PTHR30344:SF1">
    <property type="entry name" value="6-PHOSPHOGLUCONOLACTONASE"/>
    <property type="match status" value="1"/>
</dbReference>
<dbReference type="RefSeq" id="WP_042529095.1">
    <property type="nucleotide sequence ID" value="NZ_CAXOIH010000004.1"/>
</dbReference>
<keyword evidence="3" id="KW-1185">Reference proteome</keyword>
<dbReference type="EMBL" id="CDGG01000001">
    <property type="protein sequence ID" value="CEI80551.1"/>
    <property type="molecule type" value="Genomic_DNA"/>
</dbReference>
<dbReference type="Gene3D" id="2.130.10.10">
    <property type="entry name" value="YVTN repeat-like/Quinoprotein amine dehydrogenase"/>
    <property type="match status" value="1"/>
</dbReference>
<proteinExistence type="inferred from homology"/>
<dbReference type="InterPro" id="IPR050282">
    <property type="entry name" value="Cycloisomerase_2"/>
</dbReference>
<evidence type="ECO:0000256" key="1">
    <source>
        <dbReference type="ARBA" id="ARBA00005564"/>
    </source>
</evidence>
<dbReference type="GO" id="GO:0017057">
    <property type="term" value="F:6-phosphogluconolactonase activity"/>
    <property type="evidence" value="ECO:0007669"/>
    <property type="project" value="TreeGrafter"/>
</dbReference>
<protein>
    <submittedName>
        <fullName evidence="2">6-phosphogluconolactonase</fullName>
    </submittedName>
</protein>
<dbReference type="Pfam" id="PF10282">
    <property type="entry name" value="Lactonase"/>
    <property type="match status" value="1"/>
</dbReference>
<dbReference type="SUPFAM" id="SSF51004">
    <property type="entry name" value="C-terminal (heme d1) domain of cytochrome cd1-nitrite reductase"/>
    <property type="match status" value="1"/>
</dbReference>